<dbReference type="OrthoDB" id="121980at2"/>
<sequence>MQLIATVTLNAKEPHAAPPTDLREAEFQAVRGLYMDGFIQQIWVYADGSGSSMIVEAPSAAVAADRLGALPMVRGGYLTAPTVVALAPYWGFGPRS</sequence>
<dbReference type="AlphaFoldDB" id="A0A1Q4HMX7"/>
<evidence type="ECO:0008006" key="3">
    <source>
        <dbReference type="Google" id="ProtNLM"/>
    </source>
</evidence>
<comment type="caution">
    <text evidence="1">The sequence shown here is derived from an EMBL/GenBank/DDBJ whole genome shotgun (WGS) entry which is preliminary data.</text>
</comment>
<dbReference type="STRING" id="53378.BRW65_25305"/>
<organism evidence="1 2">
    <name type="scientific">Mycobacterium paraffinicum</name>
    <dbReference type="NCBI Taxonomy" id="53378"/>
    <lineage>
        <taxon>Bacteria</taxon>
        <taxon>Bacillati</taxon>
        <taxon>Actinomycetota</taxon>
        <taxon>Actinomycetes</taxon>
        <taxon>Mycobacteriales</taxon>
        <taxon>Mycobacteriaceae</taxon>
        <taxon>Mycobacterium</taxon>
    </lineage>
</organism>
<keyword evidence="2" id="KW-1185">Reference proteome</keyword>
<evidence type="ECO:0000313" key="2">
    <source>
        <dbReference type="Proteomes" id="UP000186438"/>
    </source>
</evidence>
<evidence type="ECO:0000313" key="1">
    <source>
        <dbReference type="EMBL" id="OJZ68792.1"/>
    </source>
</evidence>
<gene>
    <name evidence="1" type="ORF">BRW65_25305</name>
</gene>
<proteinExistence type="predicted"/>
<dbReference type="Gene3D" id="3.30.70.1060">
    <property type="entry name" value="Dimeric alpha+beta barrel"/>
    <property type="match status" value="1"/>
</dbReference>
<accession>A0A1Q4HMX7</accession>
<protein>
    <recommendedName>
        <fullName evidence="3">Muconolactone isomerase domain-containing protein</fullName>
    </recommendedName>
</protein>
<reference evidence="1 2" key="1">
    <citation type="submission" date="2016-11" db="EMBL/GenBank/DDBJ databases">
        <title>Genome sequences of unsequenced Mycobacteria.</title>
        <authorList>
            <person name="Greninger A.L."/>
            <person name="Fang F."/>
            <person name="Jerome K.R."/>
        </authorList>
    </citation>
    <scope>NUCLEOTIDE SEQUENCE [LARGE SCALE GENOMIC DNA]</scope>
    <source>
        <strain evidence="1 2">M11</strain>
    </source>
</reference>
<dbReference type="EMBL" id="MPNT01000034">
    <property type="protein sequence ID" value="OJZ68792.1"/>
    <property type="molecule type" value="Genomic_DNA"/>
</dbReference>
<dbReference type="RefSeq" id="WP_073879497.1">
    <property type="nucleotide sequence ID" value="NZ_MPNT01000034.1"/>
</dbReference>
<dbReference type="Proteomes" id="UP000186438">
    <property type="component" value="Unassembled WGS sequence"/>
</dbReference>
<name>A0A1Q4HMX7_9MYCO</name>